<evidence type="ECO:0000313" key="1">
    <source>
        <dbReference type="EMBL" id="KKM13408.1"/>
    </source>
</evidence>
<organism evidence="1">
    <name type="scientific">marine sediment metagenome</name>
    <dbReference type="NCBI Taxonomy" id="412755"/>
    <lineage>
        <taxon>unclassified sequences</taxon>
        <taxon>metagenomes</taxon>
        <taxon>ecological metagenomes</taxon>
    </lineage>
</organism>
<reference evidence="1" key="1">
    <citation type="journal article" date="2015" name="Nature">
        <title>Complex archaea that bridge the gap between prokaryotes and eukaryotes.</title>
        <authorList>
            <person name="Spang A."/>
            <person name="Saw J.H."/>
            <person name="Jorgensen S.L."/>
            <person name="Zaremba-Niedzwiedzka K."/>
            <person name="Martijn J."/>
            <person name="Lind A.E."/>
            <person name="van Eijk R."/>
            <person name="Schleper C."/>
            <person name="Guy L."/>
            <person name="Ettema T.J."/>
        </authorList>
    </citation>
    <scope>NUCLEOTIDE SEQUENCE</scope>
</reference>
<dbReference type="EMBL" id="LAZR01015385">
    <property type="protein sequence ID" value="KKM13408.1"/>
    <property type="molecule type" value="Genomic_DNA"/>
</dbReference>
<dbReference type="AlphaFoldDB" id="A0A0F9JU31"/>
<gene>
    <name evidence="1" type="ORF">LCGC14_1716530</name>
</gene>
<proteinExistence type="predicted"/>
<comment type="caution">
    <text evidence="1">The sequence shown here is derived from an EMBL/GenBank/DDBJ whole genome shotgun (WGS) entry which is preliminary data.</text>
</comment>
<name>A0A0F9JU31_9ZZZZ</name>
<protein>
    <recommendedName>
        <fullName evidence="2">Baseplate protein J-like domain-containing protein</fullName>
    </recommendedName>
</protein>
<evidence type="ECO:0008006" key="2">
    <source>
        <dbReference type="Google" id="ProtNLM"/>
    </source>
</evidence>
<accession>A0A0F9JU31</accession>
<sequence>MSSFGLVDDGTGFNKKTLSDVQNDVEQRQLADIRADLDVSADGPVGQINGTIVQEISELWDVAQAVQGARDPNNATGSALDALMAITGAFRLAATRSMFAAADSNPLTLIGTPTTVVSSGSQASVTGTGDKYNTTANATITAVGIWITVTAYVVGDRRTNVGEVYEVTIAGTSGGTGPVGTTQGVTEVDGTVTWRNLGTGTGAVDVDAESDQLGPINGNAFTVTAIETPVSGWVDVINLADETTGTNLETDEAARIRRELLLRQSGKATLEALRAAVLSVALVTEVFVFENTTLVTDGDGVPGKAFEVVAEGGTDANIRQAIFDTKPVGIEPHGTVSGVVVDSQGFSHTIKFSRPTPIAMTVTITVVTNGNYPLDGDTQVAQAIVDEGELLGIGDDVVFERIKCSAFDVSGVVDITAFTLNGGGVNVAIAVRELSDWDTGSVTVTSV</sequence>